<protein>
    <submittedName>
        <fullName evidence="2">Beta-lactamase family protein</fullName>
    </submittedName>
</protein>
<dbReference type="Proteomes" id="UP000254869">
    <property type="component" value="Unassembled WGS sequence"/>
</dbReference>
<accession>A0A370I813</accession>
<evidence type="ECO:0000259" key="1">
    <source>
        <dbReference type="Pfam" id="PF13354"/>
    </source>
</evidence>
<dbReference type="InterPro" id="IPR000871">
    <property type="entry name" value="Beta-lactam_class-A"/>
</dbReference>
<dbReference type="AlphaFoldDB" id="A0A370I813"/>
<name>A0A370I813_9NOCA</name>
<dbReference type="Gene3D" id="3.40.710.10">
    <property type="entry name" value="DD-peptidase/beta-lactamase superfamily"/>
    <property type="match status" value="1"/>
</dbReference>
<dbReference type="PANTHER" id="PTHR35333:SF3">
    <property type="entry name" value="BETA-LACTAMASE-TYPE TRANSPEPTIDASE FOLD CONTAINING PROTEIN"/>
    <property type="match status" value="1"/>
</dbReference>
<dbReference type="STRING" id="1210086.GCA_001613105_01811"/>
<comment type="caution">
    <text evidence="2">The sequence shown here is derived from an EMBL/GenBank/DDBJ whole genome shotgun (WGS) entry which is preliminary data.</text>
</comment>
<dbReference type="GO" id="GO:0046677">
    <property type="term" value="P:response to antibiotic"/>
    <property type="evidence" value="ECO:0007669"/>
    <property type="project" value="InterPro"/>
</dbReference>
<keyword evidence="3" id="KW-1185">Reference proteome</keyword>
<organism evidence="2 3">
    <name type="scientific">Nocardia pseudobrasiliensis</name>
    <dbReference type="NCBI Taxonomy" id="45979"/>
    <lineage>
        <taxon>Bacteria</taxon>
        <taxon>Bacillati</taxon>
        <taxon>Actinomycetota</taxon>
        <taxon>Actinomycetes</taxon>
        <taxon>Mycobacteriales</taxon>
        <taxon>Nocardiaceae</taxon>
        <taxon>Nocardia</taxon>
    </lineage>
</organism>
<dbReference type="GO" id="GO:0008800">
    <property type="term" value="F:beta-lactamase activity"/>
    <property type="evidence" value="ECO:0007669"/>
    <property type="project" value="InterPro"/>
</dbReference>
<evidence type="ECO:0000313" key="3">
    <source>
        <dbReference type="Proteomes" id="UP000254869"/>
    </source>
</evidence>
<feature type="domain" description="Beta-lactamase class A catalytic" evidence="1">
    <location>
        <begin position="117"/>
        <end position="251"/>
    </location>
</feature>
<reference evidence="2 3" key="1">
    <citation type="submission" date="2018-07" db="EMBL/GenBank/DDBJ databases">
        <title>Genomic Encyclopedia of Type Strains, Phase IV (KMG-IV): sequencing the most valuable type-strain genomes for metagenomic binning, comparative biology and taxonomic classification.</title>
        <authorList>
            <person name="Goeker M."/>
        </authorList>
    </citation>
    <scope>NUCLEOTIDE SEQUENCE [LARGE SCALE GENOMIC DNA]</scope>
    <source>
        <strain evidence="2 3">DSM 44290</strain>
    </source>
</reference>
<sequence length="282" mass="30748">MGTIADVMSTRVRRILIPATLTVVVLTVGGCGGGTVRRHDIVGPMAPQRLAKVTEYLGTRPGFAGVVLRDRVTGAVWRTEHSSTLMWGCSVPKLAMAVDLLLREDAGAVRLSDEDRALVHAMLHSSDNDAADALWNRFGGAAEFGARFPSYGMTDMRFSDEHEHTWGWILTTADDFDRLVNHVLEGLPATIRDYLIDEMRSVGPEQRWGVWGAGSEARPGLKNGWSDDDDDGSWLTHSAGFAGPDARYTLAITDNTKLVENGYETGAETTTTVARLLFDPDS</sequence>
<dbReference type="InterPro" id="IPR012338">
    <property type="entry name" value="Beta-lactam/transpept-like"/>
</dbReference>
<dbReference type="InterPro" id="IPR045155">
    <property type="entry name" value="Beta-lactam_cat"/>
</dbReference>
<dbReference type="GO" id="GO:0030655">
    <property type="term" value="P:beta-lactam antibiotic catabolic process"/>
    <property type="evidence" value="ECO:0007669"/>
    <property type="project" value="InterPro"/>
</dbReference>
<dbReference type="EMBL" id="QQBC01000004">
    <property type="protein sequence ID" value="RDI66862.1"/>
    <property type="molecule type" value="Genomic_DNA"/>
</dbReference>
<proteinExistence type="predicted"/>
<dbReference type="Pfam" id="PF13354">
    <property type="entry name" value="Beta-lactamase2"/>
    <property type="match status" value="1"/>
</dbReference>
<evidence type="ECO:0000313" key="2">
    <source>
        <dbReference type="EMBL" id="RDI66862.1"/>
    </source>
</evidence>
<dbReference type="SUPFAM" id="SSF56601">
    <property type="entry name" value="beta-lactamase/transpeptidase-like"/>
    <property type="match status" value="1"/>
</dbReference>
<gene>
    <name evidence="2" type="ORF">DFR76_104615</name>
</gene>
<dbReference type="PANTHER" id="PTHR35333">
    <property type="entry name" value="BETA-LACTAMASE"/>
    <property type="match status" value="1"/>
</dbReference>